<dbReference type="Pfam" id="PF02384">
    <property type="entry name" value="N6_Mtase"/>
    <property type="match status" value="1"/>
</dbReference>
<dbReference type="GO" id="GO:0003677">
    <property type="term" value="F:DNA binding"/>
    <property type="evidence" value="ECO:0007669"/>
    <property type="project" value="UniProtKB-KW"/>
</dbReference>
<dbReference type="PANTHER" id="PTHR42998">
    <property type="entry name" value="TYPE I RESTRICTION ENZYME HINDVIIP M PROTEIN-RELATED"/>
    <property type="match status" value="1"/>
</dbReference>
<evidence type="ECO:0000256" key="4">
    <source>
        <dbReference type="ARBA" id="ARBA00022679"/>
    </source>
</evidence>
<dbReference type="InterPro" id="IPR003356">
    <property type="entry name" value="DNA_methylase_A-5"/>
</dbReference>
<sequence>MKQLPLKILPQLTDYPERFKKLYYHLYSNSSASRAETIISDLSKLLLVALSSQTQTIEPFISGMATANELLIPLLIKRFPKIVADNDKFAMDNASLRAGLLAINDLDLHSAPAHLLGDAFQALMGPRLRGDKGQFFTPKSVVRAMVEITAPGANAKVVDPACGTSGFLSETAFFWKNKKIKPGYLIGIDKDADLSLLSSALLEIVSPEKYRIYNQNSLDIKRLETECLFEADVVLTNPPFGAKIAIKENSILQQFALGHIWIFSKGKWIPTNDLRGSQDPQILFIELCIRLLKPGGKLAIVLPEGVFGNTNSGYIWDYIRSQGTIEALIDCPRTTFQPSTDTKTNILFFEKHQSNTIKRGLESTFVAVALNCGHDRRGKVHKNNDFECISREWWEGKKGKRSNGGCDVHFWNRCQITNPYYLVPRYYDKTTEKLLTQEAAPLHGKLISFSEMLDKGWITIRKGHEVGADAYGTGDIPFVRTSDIANFEISIDPTKSISQEVYEKYAVEQNLKSGDILMVVDGRYRIGRCAILNEFNYQCVVQSHLRIISVSSETPIESIELLYLLNLPSVQREIRSLVFIQSTLGALGKRIKEIKLPLPAKNDQWRATLSRFSQVIYERAKLLQMLKAFDSYEVEL</sequence>
<dbReference type="EMBL" id="JSZA02000024">
    <property type="protein sequence ID" value="KHD06569.1"/>
    <property type="molecule type" value="Genomic_DNA"/>
</dbReference>
<reference evidence="9 10" key="1">
    <citation type="journal article" date="2016" name="Front. Microbiol.">
        <title>Single-Cell (Meta-)Genomics of a Dimorphic Candidatus Thiomargarita nelsonii Reveals Genomic Plasticity.</title>
        <authorList>
            <person name="Flood B.E."/>
            <person name="Fliss P."/>
            <person name="Jones D.S."/>
            <person name="Dick G.J."/>
            <person name="Jain S."/>
            <person name="Kaster A.K."/>
            <person name="Winkel M."/>
            <person name="Mussmann M."/>
            <person name="Bailey J."/>
        </authorList>
    </citation>
    <scope>NUCLEOTIDE SEQUENCE [LARGE SCALE GENOMIC DNA]</scope>
    <source>
        <strain evidence="9">Hydrate Ridge</strain>
    </source>
</reference>
<protein>
    <submittedName>
        <fullName evidence="9">Uncharacterized protein</fullName>
    </submittedName>
</protein>
<gene>
    <name evidence="9" type="ORF">PN36_08350</name>
</gene>
<evidence type="ECO:0000256" key="6">
    <source>
        <dbReference type="ARBA" id="ARBA00023125"/>
    </source>
</evidence>
<evidence type="ECO:0000313" key="10">
    <source>
        <dbReference type="Proteomes" id="UP000030428"/>
    </source>
</evidence>
<name>A0A0A6P8G7_9GAMM</name>
<comment type="caution">
    <text evidence="9">The sequence shown here is derived from an EMBL/GenBank/DDBJ whole genome shotgun (WGS) entry which is preliminary data.</text>
</comment>
<keyword evidence="4" id="KW-0808">Transferase</keyword>
<dbReference type="GO" id="GO:0032259">
    <property type="term" value="P:methylation"/>
    <property type="evidence" value="ECO:0007669"/>
    <property type="project" value="UniProtKB-KW"/>
</dbReference>
<dbReference type="Gene3D" id="3.40.50.150">
    <property type="entry name" value="Vaccinia Virus protein VP39"/>
    <property type="match status" value="1"/>
</dbReference>
<dbReference type="SUPFAM" id="SSF116734">
    <property type="entry name" value="DNA methylase specificity domain"/>
    <property type="match status" value="1"/>
</dbReference>
<evidence type="ECO:0000256" key="2">
    <source>
        <dbReference type="ARBA" id="ARBA00010923"/>
    </source>
</evidence>
<dbReference type="InterPro" id="IPR002052">
    <property type="entry name" value="DNA_methylase_N6_adenine_CS"/>
</dbReference>
<dbReference type="InterPro" id="IPR029063">
    <property type="entry name" value="SAM-dependent_MTases_sf"/>
</dbReference>
<evidence type="ECO:0000259" key="8">
    <source>
        <dbReference type="Pfam" id="PF02384"/>
    </source>
</evidence>
<evidence type="ECO:0000256" key="3">
    <source>
        <dbReference type="ARBA" id="ARBA00022603"/>
    </source>
</evidence>
<keyword evidence="10" id="KW-1185">Reference proteome</keyword>
<keyword evidence="6" id="KW-0238">DNA-binding</keyword>
<dbReference type="GO" id="GO:0009307">
    <property type="term" value="P:DNA restriction-modification system"/>
    <property type="evidence" value="ECO:0007669"/>
    <property type="project" value="UniProtKB-KW"/>
</dbReference>
<dbReference type="InterPro" id="IPR052916">
    <property type="entry name" value="Type-I_RE_MTase_Subunit"/>
</dbReference>
<feature type="domain" description="Type I restriction modification DNA specificity" evidence="7">
    <location>
        <begin position="471"/>
        <end position="604"/>
    </location>
</feature>
<dbReference type="Proteomes" id="UP000030428">
    <property type="component" value="Unassembled WGS sequence"/>
</dbReference>
<evidence type="ECO:0000256" key="5">
    <source>
        <dbReference type="ARBA" id="ARBA00022747"/>
    </source>
</evidence>
<dbReference type="Gene3D" id="3.90.220.20">
    <property type="entry name" value="DNA methylase specificity domains"/>
    <property type="match status" value="1"/>
</dbReference>
<evidence type="ECO:0000256" key="1">
    <source>
        <dbReference type="ARBA" id="ARBA00006594"/>
    </source>
</evidence>
<dbReference type="GO" id="GO:0008170">
    <property type="term" value="F:N-methyltransferase activity"/>
    <property type="evidence" value="ECO:0007669"/>
    <property type="project" value="InterPro"/>
</dbReference>
<evidence type="ECO:0000259" key="7">
    <source>
        <dbReference type="Pfam" id="PF01420"/>
    </source>
</evidence>
<feature type="domain" description="DNA methylase adenine-specific" evidence="8">
    <location>
        <begin position="114"/>
        <end position="359"/>
    </location>
</feature>
<dbReference type="PROSITE" id="PS00092">
    <property type="entry name" value="N6_MTASE"/>
    <property type="match status" value="1"/>
</dbReference>
<dbReference type="Pfam" id="PF01420">
    <property type="entry name" value="Methylase_S"/>
    <property type="match status" value="1"/>
</dbReference>
<evidence type="ECO:0000313" key="9">
    <source>
        <dbReference type="EMBL" id="KHD06569.1"/>
    </source>
</evidence>
<keyword evidence="5" id="KW-0680">Restriction system</keyword>
<comment type="similarity">
    <text evidence="1">Belongs to the N(4)/N(6)-methyltransferase family.</text>
</comment>
<keyword evidence="3" id="KW-0489">Methyltransferase</keyword>
<dbReference type="PANTHER" id="PTHR42998:SF1">
    <property type="entry name" value="TYPE I RESTRICTION ENZYME HINDI METHYLASE SUBUNIT"/>
    <property type="match status" value="1"/>
</dbReference>
<dbReference type="SUPFAM" id="SSF53335">
    <property type="entry name" value="S-adenosyl-L-methionine-dependent methyltransferases"/>
    <property type="match status" value="1"/>
</dbReference>
<comment type="similarity">
    <text evidence="2">Belongs to the type-I restriction system S methylase family.</text>
</comment>
<dbReference type="PRINTS" id="PR00507">
    <property type="entry name" value="N12N6MTFRASE"/>
</dbReference>
<dbReference type="InterPro" id="IPR044946">
    <property type="entry name" value="Restrct_endonuc_typeI_TRD_sf"/>
</dbReference>
<accession>A0A0A6P8G7</accession>
<organism evidence="9 10">
    <name type="scientific">Candidatus Thiomargarita nelsonii</name>
    <dbReference type="NCBI Taxonomy" id="1003181"/>
    <lineage>
        <taxon>Bacteria</taxon>
        <taxon>Pseudomonadati</taxon>
        <taxon>Pseudomonadota</taxon>
        <taxon>Gammaproteobacteria</taxon>
        <taxon>Thiotrichales</taxon>
        <taxon>Thiotrichaceae</taxon>
        <taxon>Thiomargarita</taxon>
    </lineage>
</organism>
<dbReference type="InterPro" id="IPR000055">
    <property type="entry name" value="Restrct_endonuc_typeI_TRD"/>
</dbReference>
<dbReference type="AlphaFoldDB" id="A0A0A6P8G7"/>
<proteinExistence type="inferred from homology"/>